<feature type="transmembrane region" description="Helical" evidence="1">
    <location>
        <begin position="55"/>
        <end position="73"/>
    </location>
</feature>
<dbReference type="RefSeq" id="WP_221483271.1">
    <property type="nucleotide sequence ID" value="NZ_JACHMO010000001.1"/>
</dbReference>
<evidence type="ECO:0000256" key="1">
    <source>
        <dbReference type="SAM" id="Phobius"/>
    </source>
</evidence>
<dbReference type="Proteomes" id="UP000552097">
    <property type="component" value="Unassembled WGS sequence"/>
</dbReference>
<dbReference type="AlphaFoldDB" id="A0A7W9HDN4"/>
<dbReference type="EMBL" id="JACHMO010000001">
    <property type="protein sequence ID" value="MBB5800295.1"/>
    <property type="molecule type" value="Genomic_DNA"/>
</dbReference>
<comment type="caution">
    <text evidence="2">The sequence shown here is derived from an EMBL/GenBank/DDBJ whole genome shotgun (WGS) entry which is preliminary data.</text>
</comment>
<sequence length="235" mass="25085">MEVSGGRDAVVDAVGESSPAWRRPTPGEHRWPAAVTVVATVALHASLPAHLVGPARWPLAGLALLLFAVLVIADPGRISRESASLRVVGLGLIAVISAANAWSVALLVDWLISGPGAPNATELLRSGAAVWLTNVFVFALWYWELDRGGPAARSAGRRDLPDFEFAQMTEKSLAPADWEPRLVDYLYLSFTNATAFSPTDVLPLSRWAKLTMMLQSAVSLVTVALVIARAVNVLS</sequence>
<reference evidence="2 3" key="1">
    <citation type="submission" date="2020-08" db="EMBL/GenBank/DDBJ databases">
        <title>Sequencing the genomes of 1000 actinobacteria strains.</title>
        <authorList>
            <person name="Klenk H.-P."/>
        </authorList>
    </citation>
    <scope>NUCLEOTIDE SEQUENCE [LARGE SCALE GENOMIC DNA]</scope>
    <source>
        <strain evidence="2 3">DSM 45486</strain>
    </source>
</reference>
<protein>
    <submittedName>
        <fullName evidence="2">Putative membrane protein</fullName>
    </submittedName>
</protein>
<keyword evidence="1" id="KW-0472">Membrane</keyword>
<organism evidence="2 3">
    <name type="scientific">Saccharothrix ecbatanensis</name>
    <dbReference type="NCBI Taxonomy" id="1105145"/>
    <lineage>
        <taxon>Bacteria</taxon>
        <taxon>Bacillati</taxon>
        <taxon>Actinomycetota</taxon>
        <taxon>Actinomycetes</taxon>
        <taxon>Pseudonocardiales</taxon>
        <taxon>Pseudonocardiaceae</taxon>
        <taxon>Saccharothrix</taxon>
    </lineage>
</organism>
<keyword evidence="1" id="KW-0812">Transmembrane</keyword>
<feature type="transmembrane region" description="Helical" evidence="1">
    <location>
        <begin position="124"/>
        <end position="143"/>
    </location>
</feature>
<keyword evidence="3" id="KW-1185">Reference proteome</keyword>
<name>A0A7W9HDN4_9PSEU</name>
<feature type="transmembrane region" description="Helical" evidence="1">
    <location>
        <begin position="212"/>
        <end position="231"/>
    </location>
</feature>
<gene>
    <name evidence="2" type="ORF">F4560_000063</name>
</gene>
<feature type="transmembrane region" description="Helical" evidence="1">
    <location>
        <begin position="85"/>
        <end position="112"/>
    </location>
</feature>
<evidence type="ECO:0000313" key="3">
    <source>
        <dbReference type="Proteomes" id="UP000552097"/>
    </source>
</evidence>
<proteinExistence type="predicted"/>
<accession>A0A7W9HDN4</accession>
<evidence type="ECO:0000313" key="2">
    <source>
        <dbReference type="EMBL" id="MBB5800295.1"/>
    </source>
</evidence>
<keyword evidence="1" id="KW-1133">Transmembrane helix</keyword>